<name>A0A1W6KB76_9GAMM</name>
<sequence length="454" mass="50142">MTPAGNPGSGRDWPEALCTPVRHLPDHSHLRIALSGGMDSVLLLHVATWLYAHSGQISAVHINHQLQPNADQTERFCRSICRQLGVPLDSHRVTVSGRESSDIGASGGGIEEAARNARYQVFEEILAPGELLLMAHHGDDQAETVLFRLLRGTGMAGLGGMPVTRPLGAGRLYRPLLDFSRAELHGWAVQHGIEWMEDPSNIDERFDRNFLRTSIFPLLKSRWPSLISRMGHTAHSCREGDELAAKLAEIHFKQCAGPSGELCLSALGALSLAEQKNLLRWWARYFRYQPPAIADWPQVLEDFLSSPADREPELRGTGFVIRRFRGCLYLVPEFTKLPAGKPVLVPDQALSWGGWRLTLAASGKPKTPAPEIRVSTRAGGERIRPAPGGPSKLLKNWLQEKNVPPWERARLPLLLEVVDGHEEVVGAGDLWVSGKYCGEAPASGWRIVVERECN</sequence>
<dbReference type="PANTHER" id="PTHR43033:SF1">
    <property type="entry name" value="TRNA(ILE)-LYSIDINE SYNTHASE-RELATED"/>
    <property type="match status" value="1"/>
</dbReference>
<dbReference type="GO" id="GO:0005737">
    <property type="term" value="C:cytoplasm"/>
    <property type="evidence" value="ECO:0007669"/>
    <property type="project" value="UniProtKB-SubCell"/>
</dbReference>
<dbReference type="EMBL" id="CP020931">
    <property type="protein sequence ID" value="ARM84684.1"/>
    <property type="molecule type" value="Genomic_DNA"/>
</dbReference>
<dbReference type="SUPFAM" id="SSF56037">
    <property type="entry name" value="PheT/TilS domain"/>
    <property type="match status" value="1"/>
</dbReference>
<feature type="binding site" evidence="8">
    <location>
        <begin position="35"/>
        <end position="40"/>
    </location>
    <ligand>
        <name>ATP</name>
        <dbReference type="ChEBI" id="CHEBI:30616"/>
    </ligand>
</feature>
<dbReference type="InterPro" id="IPR015262">
    <property type="entry name" value="tRNA_Ile_lys_synt_subst-bd"/>
</dbReference>
<evidence type="ECO:0000259" key="10">
    <source>
        <dbReference type="SMART" id="SM00977"/>
    </source>
</evidence>
<dbReference type="InterPro" id="IPR012796">
    <property type="entry name" value="Lysidine-tRNA-synth_C"/>
</dbReference>
<evidence type="ECO:0000256" key="6">
    <source>
        <dbReference type="ARBA" id="ARBA00022840"/>
    </source>
</evidence>
<dbReference type="EC" id="6.3.4.19" evidence="8"/>
<evidence type="ECO:0000256" key="9">
    <source>
        <dbReference type="SAM" id="MobiDB-lite"/>
    </source>
</evidence>
<evidence type="ECO:0000256" key="3">
    <source>
        <dbReference type="ARBA" id="ARBA00022598"/>
    </source>
</evidence>
<keyword evidence="6 8" id="KW-0067">ATP-binding</keyword>
<reference evidence="12 14" key="1">
    <citation type="submission" date="2016-10" db="EMBL/GenBank/DDBJ databases">
        <authorList>
            <person name="Varghese N."/>
            <person name="Submissions S."/>
        </authorList>
    </citation>
    <scope>NUCLEOTIDE SEQUENCE [LARGE SCALE GENOMIC DNA]</scope>
    <source>
        <strain evidence="12 14">DSM 26291</strain>
    </source>
</reference>
<dbReference type="RefSeq" id="WP_085681116.1">
    <property type="nucleotide sequence ID" value="NZ_CP020931.1"/>
</dbReference>
<accession>A0A1W6KB76</accession>
<dbReference type="GeneID" id="77256563"/>
<dbReference type="NCBIfam" id="TIGR02432">
    <property type="entry name" value="lysidine_TilS_N"/>
    <property type="match status" value="1"/>
</dbReference>
<dbReference type="GO" id="GO:0032267">
    <property type="term" value="F:tRNA(Ile)-lysidine synthase activity"/>
    <property type="evidence" value="ECO:0007669"/>
    <property type="project" value="UniProtKB-EC"/>
</dbReference>
<evidence type="ECO:0000313" key="13">
    <source>
        <dbReference type="Proteomes" id="UP000193100"/>
    </source>
</evidence>
<dbReference type="AlphaFoldDB" id="A0A1W6KB76"/>
<dbReference type="SUPFAM" id="SSF82829">
    <property type="entry name" value="MesJ substrate recognition domain-like"/>
    <property type="match status" value="1"/>
</dbReference>
<accession>A0A1I4M6M4</accession>
<gene>
    <name evidence="8 11" type="primary">tilS</name>
    <name evidence="11" type="ORF">MARSALSMR5_02626</name>
    <name evidence="12" type="ORF">SAMN04487868_11958</name>
</gene>
<feature type="region of interest" description="Disordered" evidence="9">
    <location>
        <begin position="363"/>
        <end position="386"/>
    </location>
</feature>
<dbReference type="GO" id="GO:0006400">
    <property type="term" value="P:tRNA modification"/>
    <property type="evidence" value="ECO:0007669"/>
    <property type="project" value="UniProtKB-UniRule"/>
</dbReference>
<dbReference type="SUPFAM" id="SSF52402">
    <property type="entry name" value="Adenine nucleotide alpha hydrolases-like"/>
    <property type="match status" value="1"/>
</dbReference>
<dbReference type="NCBIfam" id="TIGR02433">
    <property type="entry name" value="lysidine_TilS_C"/>
    <property type="match status" value="1"/>
</dbReference>
<dbReference type="GO" id="GO:0005524">
    <property type="term" value="F:ATP binding"/>
    <property type="evidence" value="ECO:0007669"/>
    <property type="project" value="UniProtKB-UniRule"/>
</dbReference>
<dbReference type="InterPro" id="IPR014729">
    <property type="entry name" value="Rossmann-like_a/b/a_fold"/>
</dbReference>
<keyword evidence="4 8" id="KW-0819">tRNA processing</keyword>
<dbReference type="EMBL" id="FOTV01000019">
    <property type="protein sequence ID" value="SFL98874.1"/>
    <property type="molecule type" value="Genomic_DNA"/>
</dbReference>
<comment type="catalytic activity">
    <reaction evidence="7 8">
        <text>cytidine(34) in tRNA(Ile2) + L-lysine + ATP = lysidine(34) in tRNA(Ile2) + AMP + diphosphate + H(+)</text>
        <dbReference type="Rhea" id="RHEA:43744"/>
        <dbReference type="Rhea" id="RHEA-COMP:10625"/>
        <dbReference type="Rhea" id="RHEA-COMP:10670"/>
        <dbReference type="ChEBI" id="CHEBI:15378"/>
        <dbReference type="ChEBI" id="CHEBI:30616"/>
        <dbReference type="ChEBI" id="CHEBI:32551"/>
        <dbReference type="ChEBI" id="CHEBI:33019"/>
        <dbReference type="ChEBI" id="CHEBI:82748"/>
        <dbReference type="ChEBI" id="CHEBI:83665"/>
        <dbReference type="ChEBI" id="CHEBI:456215"/>
        <dbReference type="EC" id="6.3.4.19"/>
    </reaction>
</comment>
<evidence type="ECO:0000313" key="11">
    <source>
        <dbReference type="EMBL" id="ARM84684.1"/>
    </source>
</evidence>
<evidence type="ECO:0000256" key="7">
    <source>
        <dbReference type="ARBA" id="ARBA00048539"/>
    </source>
</evidence>
<evidence type="ECO:0000313" key="14">
    <source>
        <dbReference type="Proteomes" id="UP000199211"/>
    </source>
</evidence>
<evidence type="ECO:0000256" key="1">
    <source>
        <dbReference type="ARBA" id="ARBA00004496"/>
    </source>
</evidence>
<dbReference type="Pfam" id="PF11734">
    <property type="entry name" value="TilS_C"/>
    <property type="match status" value="1"/>
</dbReference>
<dbReference type="InterPro" id="IPR012795">
    <property type="entry name" value="tRNA_Ile_lys_synt_N"/>
</dbReference>
<evidence type="ECO:0000256" key="2">
    <source>
        <dbReference type="ARBA" id="ARBA00022490"/>
    </source>
</evidence>
<keyword evidence="2 8" id="KW-0963">Cytoplasm</keyword>
<dbReference type="InterPro" id="IPR012094">
    <property type="entry name" value="tRNA_Ile_lys_synt"/>
</dbReference>
<dbReference type="Proteomes" id="UP000193100">
    <property type="component" value="Chromosome"/>
</dbReference>
<proteinExistence type="inferred from homology"/>
<dbReference type="CDD" id="cd01992">
    <property type="entry name" value="TilS_N"/>
    <property type="match status" value="1"/>
</dbReference>
<comment type="function">
    <text evidence="8">Ligates lysine onto the cytidine present at position 34 of the AUA codon-specific tRNA(Ile) that contains the anticodon CAU, in an ATP-dependent manner. Cytidine is converted to lysidine, thus changing the amino acid specificity of the tRNA from methionine to isoleucine.</text>
</comment>
<evidence type="ECO:0000313" key="12">
    <source>
        <dbReference type="EMBL" id="SFL98874.1"/>
    </source>
</evidence>
<dbReference type="HAMAP" id="MF_01161">
    <property type="entry name" value="tRNA_Ile_lys_synt"/>
    <property type="match status" value="1"/>
</dbReference>
<dbReference type="Gene3D" id="3.40.50.620">
    <property type="entry name" value="HUPs"/>
    <property type="match status" value="1"/>
</dbReference>
<evidence type="ECO:0000256" key="8">
    <source>
        <dbReference type="HAMAP-Rule" id="MF_01161"/>
    </source>
</evidence>
<reference evidence="11 13" key="2">
    <citation type="submission" date="2017-04" db="EMBL/GenBank/DDBJ databases">
        <title>Genome Sequence of Marinobacter salarius strain SMR5 Isolated from a culture of the Diatom Skeletonema marinoi.</title>
        <authorList>
            <person name="Topel M."/>
            <person name="Pinder M.I.M."/>
            <person name="Johansson O.N."/>
            <person name="Kourtchenko O."/>
            <person name="Godhe A."/>
            <person name="Clarke A.K."/>
        </authorList>
    </citation>
    <scope>NUCLEOTIDE SEQUENCE [LARGE SCALE GENOMIC DNA]</scope>
    <source>
        <strain evidence="11 13">SMR5</strain>
    </source>
</reference>
<keyword evidence="3 8" id="KW-0436">Ligase</keyword>
<evidence type="ECO:0000256" key="4">
    <source>
        <dbReference type="ARBA" id="ARBA00022694"/>
    </source>
</evidence>
<dbReference type="Gene3D" id="1.20.59.20">
    <property type="match status" value="1"/>
</dbReference>
<organism evidence="11 13">
    <name type="scientific">Marinobacter salarius</name>
    <dbReference type="NCBI Taxonomy" id="1420917"/>
    <lineage>
        <taxon>Bacteria</taxon>
        <taxon>Pseudomonadati</taxon>
        <taxon>Pseudomonadota</taxon>
        <taxon>Gammaproteobacteria</taxon>
        <taxon>Pseudomonadales</taxon>
        <taxon>Marinobacteraceae</taxon>
        <taxon>Marinobacter</taxon>
    </lineage>
</organism>
<dbReference type="Proteomes" id="UP000199211">
    <property type="component" value="Unassembled WGS sequence"/>
</dbReference>
<feature type="domain" description="Lysidine-tRNA(Ile) synthetase C-terminal" evidence="10">
    <location>
        <begin position="372"/>
        <end position="449"/>
    </location>
</feature>
<dbReference type="Pfam" id="PF01171">
    <property type="entry name" value="ATP_bind_3"/>
    <property type="match status" value="1"/>
</dbReference>
<comment type="similarity">
    <text evidence="8">Belongs to the tRNA(Ile)-lysidine synthase family.</text>
</comment>
<protein>
    <recommendedName>
        <fullName evidence="8">tRNA(Ile)-lysidine synthase</fullName>
        <ecNumber evidence="8">6.3.4.19</ecNumber>
    </recommendedName>
    <alternativeName>
        <fullName evidence="8">tRNA(Ile)-2-lysyl-cytidine synthase</fullName>
    </alternativeName>
    <alternativeName>
        <fullName evidence="8">tRNA(Ile)-lysidine synthetase</fullName>
    </alternativeName>
</protein>
<dbReference type="Pfam" id="PF09179">
    <property type="entry name" value="TilS"/>
    <property type="match status" value="1"/>
</dbReference>
<comment type="domain">
    <text evidence="8">The N-terminal region contains the highly conserved SGGXDS motif, predicted to be a P-loop motif involved in ATP binding.</text>
</comment>
<dbReference type="PANTHER" id="PTHR43033">
    <property type="entry name" value="TRNA(ILE)-LYSIDINE SYNTHASE-RELATED"/>
    <property type="match status" value="1"/>
</dbReference>
<keyword evidence="5 8" id="KW-0547">Nucleotide-binding</keyword>
<evidence type="ECO:0000256" key="5">
    <source>
        <dbReference type="ARBA" id="ARBA00022741"/>
    </source>
</evidence>
<dbReference type="SMART" id="SM00977">
    <property type="entry name" value="TilS_C"/>
    <property type="match status" value="1"/>
</dbReference>
<keyword evidence="14" id="KW-1185">Reference proteome</keyword>
<comment type="subcellular location">
    <subcellularLocation>
        <location evidence="1 8">Cytoplasm</location>
    </subcellularLocation>
</comment>
<dbReference type="InterPro" id="IPR011063">
    <property type="entry name" value="TilS/TtcA_N"/>
</dbReference>